<dbReference type="Gene3D" id="2.60.40.10">
    <property type="entry name" value="Immunoglobulins"/>
    <property type="match status" value="3"/>
</dbReference>
<dbReference type="Pfam" id="PF00703">
    <property type="entry name" value="Glyco_hydro_2"/>
    <property type="match status" value="1"/>
</dbReference>
<dbReference type="SUPFAM" id="SSF49303">
    <property type="entry name" value="beta-Galactosidase/glucuronidase domain"/>
    <property type="match status" value="1"/>
</dbReference>
<dbReference type="Pfam" id="PF18565">
    <property type="entry name" value="Glyco_hydro2_C5"/>
    <property type="match status" value="1"/>
</dbReference>
<dbReference type="PANTHER" id="PTHR42732:SF1">
    <property type="entry name" value="BETA-MANNOSIDASE"/>
    <property type="match status" value="1"/>
</dbReference>
<name>M5S1Z2_9BACT</name>
<reference evidence="5 6" key="1">
    <citation type="journal article" date="2013" name="Mar. Genomics">
        <title>Expression of sulfatases in Rhodopirellula baltica and the diversity of sulfatases in the genus Rhodopirellula.</title>
        <authorList>
            <person name="Wegner C.E."/>
            <person name="Richter-Heitmann T."/>
            <person name="Klindworth A."/>
            <person name="Klockow C."/>
            <person name="Richter M."/>
            <person name="Achstetter T."/>
            <person name="Glockner F.O."/>
            <person name="Harder J."/>
        </authorList>
    </citation>
    <scope>NUCLEOTIDE SEQUENCE [LARGE SCALE GENOMIC DNA]</scope>
    <source>
        <strain evidence="5 6">SM1</strain>
    </source>
</reference>
<dbReference type="EMBL" id="ANOG01000209">
    <property type="protein sequence ID" value="EMI21662.1"/>
    <property type="molecule type" value="Genomic_DNA"/>
</dbReference>
<dbReference type="Gene3D" id="2.60.120.260">
    <property type="entry name" value="Galactose-binding domain-like"/>
    <property type="match status" value="2"/>
</dbReference>
<keyword evidence="2 5" id="KW-0378">Hydrolase</keyword>
<dbReference type="SUPFAM" id="SSF49785">
    <property type="entry name" value="Galactose-binding domain-like"/>
    <property type="match status" value="2"/>
</dbReference>
<evidence type="ECO:0000313" key="6">
    <source>
        <dbReference type="Proteomes" id="UP000011991"/>
    </source>
</evidence>
<dbReference type="InterPro" id="IPR023232">
    <property type="entry name" value="Glyco_hydro_2_AS"/>
</dbReference>
<dbReference type="InterPro" id="IPR008979">
    <property type="entry name" value="Galactose-bd-like_sf"/>
</dbReference>
<evidence type="ECO:0000313" key="5">
    <source>
        <dbReference type="EMBL" id="EMI21662.1"/>
    </source>
</evidence>
<feature type="domain" description="CBM6" evidence="4">
    <location>
        <begin position="781"/>
        <end position="909"/>
    </location>
</feature>
<evidence type="ECO:0000259" key="4">
    <source>
        <dbReference type="PROSITE" id="PS51175"/>
    </source>
</evidence>
<proteinExistence type="inferred from homology"/>
<dbReference type="PRINTS" id="PR00132">
    <property type="entry name" value="GLHYDRLASE2"/>
</dbReference>
<dbReference type="InterPro" id="IPR017853">
    <property type="entry name" value="GH"/>
</dbReference>
<dbReference type="Pfam" id="PF16355">
    <property type="entry name" value="DUF4982"/>
    <property type="match status" value="1"/>
</dbReference>
<dbReference type="PROSITE" id="PS00608">
    <property type="entry name" value="GLYCOSYL_HYDROL_F2_2"/>
    <property type="match status" value="1"/>
</dbReference>
<dbReference type="InterPro" id="IPR006102">
    <property type="entry name" value="Ig-like_GH2"/>
</dbReference>
<organism evidence="5 6">
    <name type="scientific">Rhodopirellula maiorica SM1</name>
    <dbReference type="NCBI Taxonomy" id="1265738"/>
    <lineage>
        <taxon>Bacteria</taxon>
        <taxon>Pseudomonadati</taxon>
        <taxon>Planctomycetota</taxon>
        <taxon>Planctomycetia</taxon>
        <taxon>Pirellulales</taxon>
        <taxon>Pirellulaceae</taxon>
        <taxon>Novipirellula</taxon>
    </lineage>
</organism>
<dbReference type="GO" id="GO:0004553">
    <property type="term" value="F:hydrolase activity, hydrolyzing O-glycosyl compounds"/>
    <property type="evidence" value="ECO:0007669"/>
    <property type="project" value="InterPro"/>
</dbReference>
<dbReference type="GO" id="GO:0005975">
    <property type="term" value="P:carbohydrate metabolic process"/>
    <property type="evidence" value="ECO:0007669"/>
    <property type="project" value="InterPro"/>
</dbReference>
<dbReference type="InterPro" id="IPR032311">
    <property type="entry name" value="DUF4982"/>
</dbReference>
<dbReference type="PATRIC" id="fig|1265738.3.peg.1404"/>
<dbReference type="InterPro" id="IPR059177">
    <property type="entry name" value="GH29D-like_dom"/>
</dbReference>
<dbReference type="SUPFAM" id="SSF51445">
    <property type="entry name" value="(Trans)glycosidases"/>
    <property type="match status" value="1"/>
</dbReference>
<sequence>MNSTVWANGKRLGTRPYGWSSFAYDISELVDSADAITIAVRVDNDKQPSARWYTGSGIYAHTWIDVKDKIHVAHDGVFVRTSGDTVTLDAEVRNTTDVPKSVDVEVSIVDPSGKAVTTQTKSLEINSDGKQVSDFELQVSDPARWDLDTPHLYSAIVRLSSGGQTLDSATTRFGFRDIQWKPDTGMWLNGKNVKLRGVCNHQDAGALGAAVPDKILRFRIEQLKAMGCNAIRTSHNPQTPLFYDICDEVGMLVMDEIFDGWKKKAAHDYGRYHFRDWWQRDLSDWIRRDRNHPSVVIWSVGNETSGAVGADLVELCHKLDPTRPVTSGHSGSQWMDVYGVNGGSERVGWFDNLKTDRVFIGTENTHTWQVRGYYRTKTWYRDGGPDVNKSVHEIPDLTETEVFTHDWIREADRGHRKQVFNSSYDNATVRTTARHNIEQLRDIPRFAGSFRWTGHDYIGEASYVHGGWPFKAFMGGAIDLANFEKDLFYLYQSQWTDGPMVHILPHWTHPKVEARTNIPVWVYSTCSEVELFLDGRSLGKQQPGSKWNEMQCQWMVPWTPGQLKAVGYNDGKAVAEKTIRTAEAPAKIALSVDGEPLSSDGKDIVQVRVTTTDETGEMYPYGENRTFFKVIGPGRIRALGNGSPVDVEKHFRAESRIAFYGLTRGYVEATGEPGDIALVASCILGEKKQITSNKVHIDTQVLALRGDAPHPSIEVFYTTDGSEPSPESTPYTGDFSVPLGTTVKALVMVNGKPFQRLHERFAADEGFVWNNPSDAPVATVPGSEQAEDAELSGAKIKSQGKGFHGKGYIDFGQSQGAYVQWYQENDGDVRQAELVIRYSGKHPKRPGRYIKLSVNDRVVKDRLLLPNTRNWGNDWKTVRVPIRIGRGANTIRLTTVENGGMYIDEISIE</sequence>
<comment type="caution">
    <text evidence="5">The sequence shown here is derived from an EMBL/GenBank/DDBJ whole genome shotgun (WGS) entry which is preliminary data.</text>
</comment>
<dbReference type="Pfam" id="PF13290">
    <property type="entry name" value="CHB_HEX_C_1"/>
    <property type="match status" value="1"/>
</dbReference>
<dbReference type="GO" id="GO:0030246">
    <property type="term" value="F:carbohydrate binding"/>
    <property type="evidence" value="ECO:0007669"/>
    <property type="project" value="InterPro"/>
</dbReference>
<keyword evidence="3" id="KW-0326">Glycosidase</keyword>
<gene>
    <name evidence="5" type="ORF">RMSM_01414</name>
</gene>
<evidence type="ECO:0000256" key="2">
    <source>
        <dbReference type="ARBA" id="ARBA00022801"/>
    </source>
</evidence>
<dbReference type="Gene3D" id="3.20.20.80">
    <property type="entry name" value="Glycosidases"/>
    <property type="match status" value="1"/>
</dbReference>
<dbReference type="InterPro" id="IPR006101">
    <property type="entry name" value="Glyco_hydro_2"/>
</dbReference>
<dbReference type="PANTHER" id="PTHR42732">
    <property type="entry name" value="BETA-GALACTOSIDASE"/>
    <property type="match status" value="1"/>
</dbReference>
<dbReference type="PROSITE" id="PS51175">
    <property type="entry name" value="CBM6"/>
    <property type="match status" value="1"/>
</dbReference>
<accession>M5S1Z2</accession>
<evidence type="ECO:0000256" key="3">
    <source>
        <dbReference type="ARBA" id="ARBA00023295"/>
    </source>
</evidence>
<comment type="similarity">
    <text evidence="1">Belongs to the glycosyl hydrolase 2 family.</text>
</comment>
<dbReference type="InterPro" id="IPR036156">
    <property type="entry name" value="Beta-gal/glucu_dom_sf"/>
</dbReference>
<evidence type="ECO:0000256" key="1">
    <source>
        <dbReference type="ARBA" id="ARBA00007401"/>
    </source>
</evidence>
<dbReference type="InterPro" id="IPR051913">
    <property type="entry name" value="GH2_Domain-Containing"/>
</dbReference>
<dbReference type="InterPro" id="IPR005084">
    <property type="entry name" value="CBM6"/>
</dbReference>
<dbReference type="InterPro" id="IPR040605">
    <property type="entry name" value="Glyco_hydro2_dom5"/>
</dbReference>
<dbReference type="AlphaFoldDB" id="M5S1Z2"/>
<dbReference type="Proteomes" id="UP000011991">
    <property type="component" value="Unassembled WGS sequence"/>
</dbReference>
<protein>
    <submittedName>
        <fullName evidence="5">Glycosyl hydrolase family 2, sugar binding domain protein</fullName>
    </submittedName>
</protein>
<dbReference type="Pfam" id="PF02836">
    <property type="entry name" value="Glyco_hydro_2_C"/>
    <property type="match status" value="1"/>
</dbReference>
<keyword evidence="6" id="KW-1185">Reference proteome</keyword>
<dbReference type="InterPro" id="IPR006103">
    <property type="entry name" value="Glyco_hydro_2_cat"/>
</dbReference>
<dbReference type="InterPro" id="IPR013783">
    <property type="entry name" value="Ig-like_fold"/>
</dbReference>